<dbReference type="FunFam" id="1.10.10.60:FF:000025">
    <property type="entry name" value="Mesoderm induction early response 1, transcriptional regulator"/>
    <property type="match status" value="1"/>
</dbReference>
<protein>
    <recommendedName>
        <fullName evidence="11">Mesoderm induction early response protein 2</fullName>
    </recommendedName>
</protein>
<sequence length="486" mass="53321">MLDLHDIRETPISLRRNGMAELGQWGGGGGGEDCRRQPEALQSLRPALAAAQADQMPLKELLALYGYEVSDQISRGRGDPPALPANLPGMTLDKDRITQDLCSGKGEELQSPSDDLIPSTTSHISHLFRRHLQAPCSTSSDEDSEGGSAASSEGRKDIMVGSQYQAAVPPLSPYSYHDRASECEGQLLWAPGVLSGEAVERFLLRAQRSGEVGGETSSPGRIIRDSEQALYELVKCSFDTEEALRRLRFNVKVFREELCAWSEEECRNFEHGYRVHGKNFHLIQANKVRTRSVGECVEYYYMWKKLDRHNYFTLQTAKMGRKKYTLQSGALEDEEEEGEGDGCTHTLSSGLRTAPQLCPPTPREALDLHQDQPEEEVVRQGPPDSALEMGLLLKGRSGGPGLPRHPTHISDPHEDPRLSPAAWPLPPPGSQGPPDFPGRGLFQLHLGSFGATGPFPLPPVTPPSAFGAIGGFPMLSSVQHRHPLTQ</sequence>
<keyword evidence="10" id="KW-1185">Reference proteome</keyword>
<feature type="compositionally biased region" description="Pro residues" evidence="6">
    <location>
        <begin position="423"/>
        <end position="436"/>
    </location>
</feature>
<dbReference type="InterPro" id="IPR000949">
    <property type="entry name" value="ELM2_dom"/>
</dbReference>
<dbReference type="Gene3D" id="1.10.10.60">
    <property type="entry name" value="Homeodomain-like"/>
    <property type="match status" value="1"/>
</dbReference>
<dbReference type="GO" id="GO:0003714">
    <property type="term" value="F:transcription corepressor activity"/>
    <property type="evidence" value="ECO:0007669"/>
    <property type="project" value="TreeGrafter"/>
</dbReference>
<evidence type="ECO:0000259" key="7">
    <source>
        <dbReference type="PROSITE" id="PS51156"/>
    </source>
</evidence>
<evidence type="ECO:0000259" key="8">
    <source>
        <dbReference type="PROSITE" id="PS51293"/>
    </source>
</evidence>
<dbReference type="Pfam" id="PF01448">
    <property type="entry name" value="ELM2"/>
    <property type="match status" value="1"/>
</dbReference>
<keyword evidence="2" id="KW-0678">Repressor</keyword>
<evidence type="ECO:0000256" key="3">
    <source>
        <dbReference type="ARBA" id="ARBA00023015"/>
    </source>
</evidence>
<dbReference type="GO" id="GO:0032991">
    <property type="term" value="C:protein-containing complex"/>
    <property type="evidence" value="ECO:0007669"/>
    <property type="project" value="UniProtKB-ARBA"/>
</dbReference>
<dbReference type="Proteomes" id="UP000829720">
    <property type="component" value="Unassembled WGS sequence"/>
</dbReference>
<comment type="caution">
    <text evidence="9">The sequence shown here is derived from an EMBL/GenBank/DDBJ whole genome shotgun (WGS) entry which is preliminary data.</text>
</comment>
<dbReference type="AlphaFoldDB" id="A0A8T3CH08"/>
<dbReference type="Pfam" id="PF00249">
    <property type="entry name" value="Myb_DNA-binding"/>
    <property type="match status" value="1"/>
</dbReference>
<evidence type="ECO:0000256" key="5">
    <source>
        <dbReference type="ARBA" id="ARBA00023242"/>
    </source>
</evidence>
<keyword evidence="5" id="KW-0539">Nucleus</keyword>
<organism evidence="9 10">
    <name type="scientific">Albula goreensis</name>
    <dbReference type="NCBI Taxonomy" id="1534307"/>
    <lineage>
        <taxon>Eukaryota</taxon>
        <taxon>Metazoa</taxon>
        <taxon>Chordata</taxon>
        <taxon>Craniata</taxon>
        <taxon>Vertebrata</taxon>
        <taxon>Euteleostomi</taxon>
        <taxon>Actinopterygii</taxon>
        <taxon>Neopterygii</taxon>
        <taxon>Teleostei</taxon>
        <taxon>Albuliformes</taxon>
        <taxon>Albulidae</taxon>
        <taxon>Albula</taxon>
    </lineage>
</organism>
<dbReference type="InterPro" id="IPR017884">
    <property type="entry name" value="SANT_dom"/>
</dbReference>
<dbReference type="GO" id="GO:0000122">
    <property type="term" value="P:negative regulation of transcription by RNA polymerase II"/>
    <property type="evidence" value="ECO:0007669"/>
    <property type="project" value="TreeGrafter"/>
</dbReference>
<feature type="domain" description="SANT" evidence="8">
    <location>
        <begin position="256"/>
        <end position="308"/>
    </location>
</feature>
<dbReference type="PANTHER" id="PTHR10865:SF27">
    <property type="entry name" value="MESODERM INDUCTION EARLY RESPONSE PROTEIN 2"/>
    <property type="match status" value="1"/>
</dbReference>
<name>A0A8T3CH08_9TELE</name>
<evidence type="ECO:0000256" key="4">
    <source>
        <dbReference type="ARBA" id="ARBA00023163"/>
    </source>
</evidence>
<feature type="compositionally biased region" description="Basic and acidic residues" evidence="6">
    <location>
        <begin position="408"/>
        <end position="417"/>
    </location>
</feature>
<dbReference type="CDD" id="cd11661">
    <property type="entry name" value="SANT_MTA3_like"/>
    <property type="match status" value="1"/>
</dbReference>
<dbReference type="PANTHER" id="PTHR10865">
    <property type="entry name" value="METASTASIS-ASSOCIATED PROTEIN AND MESODERM INDUCTION EARLY RESPONSE PROTEIN"/>
    <property type="match status" value="1"/>
</dbReference>
<evidence type="ECO:0008006" key="11">
    <source>
        <dbReference type="Google" id="ProtNLM"/>
    </source>
</evidence>
<evidence type="ECO:0000313" key="10">
    <source>
        <dbReference type="Proteomes" id="UP000829720"/>
    </source>
</evidence>
<feature type="region of interest" description="Disordered" evidence="6">
    <location>
        <begin position="133"/>
        <end position="156"/>
    </location>
</feature>
<keyword evidence="4" id="KW-0804">Transcription</keyword>
<dbReference type="GO" id="GO:0042826">
    <property type="term" value="F:histone deacetylase binding"/>
    <property type="evidence" value="ECO:0007669"/>
    <property type="project" value="TreeGrafter"/>
</dbReference>
<evidence type="ECO:0000256" key="2">
    <source>
        <dbReference type="ARBA" id="ARBA00022491"/>
    </source>
</evidence>
<comment type="subcellular location">
    <subcellularLocation>
        <location evidence="1">Nucleus</location>
    </subcellularLocation>
</comment>
<feature type="domain" description="ELM2" evidence="7">
    <location>
        <begin position="156"/>
        <end position="251"/>
    </location>
</feature>
<feature type="region of interest" description="Disordered" evidence="6">
    <location>
        <begin position="393"/>
        <end position="440"/>
    </location>
</feature>
<evidence type="ECO:0000313" key="9">
    <source>
        <dbReference type="EMBL" id="KAI1882612.1"/>
    </source>
</evidence>
<dbReference type="SMART" id="SM00717">
    <property type="entry name" value="SANT"/>
    <property type="match status" value="1"/>
</dbReference>
<dbReference type="InterPro" id="IPR001005">
    <property type="entry name" value="SANT/Myb"/>
</dbReference>
<dbReference type="InterPro" id="IPR040138">
    <property type="entry name" value="MIER/MTA"/>
</dbReference>
<dbReference type="EMBL" id="JAERUA010000024">
    <property type="protein sequence ID" value="KAI1882612.1"/>
    <property type="molecule type" value="Genomic_DNA"/>
</dbReference>
<dbReference type="OrthoDB" id="5916873at2759"/>
<proteinExistence type="predicted"/>
<accession>A0A8T3CH08</accession>
<dbReference type="GO" id="GO:0005654">
    <property type="term" value="C:nucleoplasm"/>
    <property type="evidence" value="ECO:0007669"/>
    <property type="project" value="TreeGrafter"/>
</dbReference>
<dbReference type="SMART" id="SM01189">
    <property type="entry name" value="ELM2"/>
    <property type="match status" value="1"/>
</dbReference>
<dbReference type="PROSITE" id="PS51156">
    <property type="entry name" value="ELM2"/>
    <property type="match status" value="1"/>
</dbReference>
<reference evidence="9" key="1">
    <citation type="submission" date="2021-01" db="EMBL/GenBank/DDBJ databases">
        <authorList>
            <person name="Zahm M."/>
            <person name="Roques C."/>
            <person name="Cabau C."/>
            <person name="Klopp C."/>
            <person name="Donnadieu C."/>
            <person name="Jouanno E."/>
            <person name="Lampietro C."/>
            <person name="Louis A."/>
            <person name="Herpin A."/>
            <person name="Echchiki A."/>
            <person name="Berthelot C."/>
            <person name="Parey E."/>
            <person name="Roest-Crollius H."/>
            <person name="Braasch I."/>
            <person name="Postlethwait J."/>
            <person name="Bobe J."/>
            <person name="Montfort J."/>
            <person name="Bouchez O."/>
            <person name="Begum T."/>
            <person name="Mejri S."/>
            <person name="Adams A."/>
            <person name="Chen W.-J."/>
            <person name="Guiguen Y."/>
        </authorList>
    </citation>
    <scope>NUCLEOTIDE SEQUENCE</scope>
    <source>
        <tissue evidence="9">Blood</tissue>
    </source>
</reference>
<dbReference type="PROSITE" id="PS51293">
    <property type="entry name" value="SANT"/>
    <property type="match status" value="1"/>
</dbReference>
<dbReference type="InterPro" id="IPR009057">
    <property type="entry name" value="Homeodomain-like_sf"/>
</dbReference>
<feature type="region of interest" description="Disordered" evidence="6">
    <location>
        <begin position="329"/>
        <end position="365"/>
    </location>
</feature>
<evidence type="ECO:0000256" key="6">
    <source>
        <dbReference type="SAM" id="MobiDB-lite"/>
    </source>
</evidence>
<gene>
    <name evidence="9" type="ORF">AGOR_G00236680</name>
</gene>
<keyword evidence="3" id="KW-0805">Transcription regulation</keyword>
<evidence type="ECO:0000256" key="1">
    <source>
        <dbReference type="ARBA" id="ARBA00004123"/>
    </source>
</evidence>
<feature type="compositionally biased region" description="Acidic residues" evidence="6">
    <location>
        <begin position="331"/>
        <end position="340"/>
    </location>
</feature>
<dbReference type="SUPFAM" id="SSF46689">
    <property type="entry name" value="Homeodomain-like"/>
    <property type="match status" value="1"/>
</dbReference>